<feature type="domain" description="Reverse transcriptase" evidence="7">
    <location>
        <begin position="426"/>
        <end position="604"/>
    </location>
</feature>
<evidence type="ECO:0000256" key="6">
    <source>
        <dbReference type="SAM" id="MobiDB-lite"/>
    </source>
</evidence>
<dbReference type="Proteomes" id="UP000499080">
    <property type="component" value="Unassembled WGS sequence"/>
</dbReference>
<dbReference type="PROSITE" id="PS50878">
    <property type="entry name" value="RT_POL"/>
    <property type="match status" value="1"/>
</dbReference>
<dbReference type="InterPro" id="IPR048270">
    <property type="entry name" value="PNMA_C"/>
</dbReference>
<dbReference type="GO" id="GO:0003964">
    <property type="term" value="F:RNA-directed DNA polymerase activity"/>
    <property type="evidence" value="ECO:0007669"/>
    <property type="project" value="UniProtKB-KW"/>
</dbReference>
<dbReference type="GO" id="GO:0004519">
    <property type="term" value="F:endonuclease activity"/>
    <property type="evidence" value="ECO:0007669"/>
    <property type="project" value="UniProtKB-KW"/>
</dbReference>
<dbReference type="PANTHER" id="PTHR37984:SF12">
    <property type="entry name" value="RIBONUCLEASE H"/>
    <property type="match status" value="1"/>
</dbReference>
<name>A0A4Y2UB04_ARAVE</name>
<evidence type="ECO:0000259" key="7">
    <source>
        <dbReference type="PROSITE" id="PS50878"/>
    </source>
</evidence>
<dbReference type="EC" id="2.7.7.49" evidence="1"/>
<dbReference type="Pfam" id="PF14893">
    <property type="entry name" value="PNMA"/>
    <property type="match status" value="1"/>
</dbReference>
<keyword evidence="2" id="KW-0808">Transferase</keyword>
<evidence type="ECO:0000313" key="9">
    <source>
        <dbReference type="Proteomes" id="UP000499080"/>
    </source>
</evidence>
<dbReference type="Pfam" id="PF00078">
    <property type="entry name" value="RVT_1"/>
    <property type="match status" value="1"/>
</dbReference>
<gene>
    <name evidence="8" type="primary">TY3B-G_122</name>
    <name evidence="8" type="ORF">AVEN_138862_1</name>
</gene>
<dbReference type="OrthoDB" id="6495350at2759"/>
<dbReference type="CDD" id="cd01647">
    <property type="entry name" value="RT_LTR"/>
    <property type="match status" value="1"/>
</dbReference>
<dbReference type="Gene3D" id="3.10.10.10">
    <property type="entry name" value="HIV Type 1 Reverse Transcriptase, subunit A, domain 1"/>
    <property type="match status" value="1"/>
</dbReference>
<dbReference type="AlphaFoldDB" id="A0A4Y2UB04"/>
<dbReference type="FunFam" id="3.10.20.370:FF:000001">
    <property type="entry name" value="Retrovirus-related Pol polyprotein from transposon 17.6-like protein"/>
    <property type="match status" value="1"/>
</dbReference>
<dbReference type="Pfam" id="PF17921">
    <property type="entry name" value="Integrase_H2C2"/>
    <property type="match status" value="1"/>
</dbReference>
<dbReference type="InterPro" id="IPR050951">
    <property type="entry name" value="Retrovirus_Pol_polyprotein"/>
</dbReference>
<evidence type="ECO:0000256" key="5">
    <source>
        <dbReference type="ARBA" id="ARBA00022918"/>
    </source>
</evidence>
<dbReference type="SUPFAM" id="SSF56672">
    <property type="entry name" value="DNA/RNA polymerases"/>
    <property type="match status" value="1"/>
</dbReference>
<feature type="compositionally biased region" description="Polar residues" evidence="6">
    <location>
        <begin position="177"/>
        <end position="213"/>
    </location>
</feature>
<dbReference type="Gene3D" id="3.30.70.270">
    <property type="match status" value="2"/>
</dbReference>
<dbReference type="Pfam" id="PF17919">
    <property type="entry name" value="RT_RNaseH_2"/>
    <property type="match status" value="1"/>
</dbReference>
<dbReference type="InterPro" id="IPR043128">
    <property type="entry name" value="Rev_trsase/Diguanyl_cyclase"/>
</dbReference>
<keyword evidence="2" id="KW-0548">Nucleotidyltransferase</keyword>
<feature type="region of interest" description="Disordered" evidence="6">
    <location>
        <begin position="173"/>
        <end position="213"/>
    </location>
</feature>
<evidence type="ECO:0000313" key="8">
    <source>
        <dbReference type="EMBL" id="GBO08727.1"/>
    </source>
</evidence>
<keyword evidence="5" id="KW-0695">RNA-directed DNA polymerase</keyword>
<evidence type="ECO:0000256" key="3">
    <source>
        <dbReference type="ARBA" id="ARBA00022722"/>
    </source>
</evidence>
<keyword evidence="9" id="KW-1185">Reference proteome</keyword>
<dbReference type="InterPro" id="IPR000477">
    <property type="entry name" value="RT_dom"/>
</dbReference>
<comment type="caution">
    <text evidence="8">The sequence shown here is derived from an EMBL/GenBank/DDBJ whole genome shotgun (WGS) entry which is preliminary data.</text>
</comment>
<dbReference type="FunFam" id="3.30.70.270:FF:000026">
    <property type="entry name" value="Transposon Ty3-G Gag-Pol polyprotein"/>
    <property type="match status" value="1"/>
</dbReference>
<dbReference type="PANTHER" id="PTHR37984">
    <property type="entry name" value="PROTEIN CBG26694"/>
    <property type="match status" value="1"/>
</dbReference>
<keyword evidence="4" id="KW-0255">Endonuclease</keyword>
<dbReference type="InterPro" id="IPR043502">
    <property type="entry name" value="DNA/RNA_pol_sf"/>
</dbReference>
<organism evidence="8 9">
    <name type="scientific">Araneus ventricosus</name>
    <name type="common">Orbweaver spider</name>
    <name type="synonym">Epeira ventricosa</name>
    <dbReference type="NCBI Taxonomy" id="182803"/>
    <lineage>
        <taxon>Eukaryota</taxon>
        <taxon>Metazoa</taxon>
        <taxon>Ecdysozoa</taxon>
        <taxon>Arthropoda</taxon>
        <taxon>Chelicerata</taxon>
        <taxon>Arachnida</taxon>
        <taxon>Araneae</taxon>
        <taxon>Araneomorphae</taxon>
        <taxon>Entelegynae</taxon>
        <taxon>Araneoidea</taxon>
        <taxon>Araneidae</taxon>
        <taxon>Araneus</taxon>
    </lineage>
</organism>
<dbReference type="EMBL" id="BGPR01034381">
    <property type="protein sequence ID" value="GBO08727.1"/>
    <property type="molecule type" value="Genomic_DNA"/>
</dbReference>
<keyword evidence="3" id="KW-0540">Nuclease</keyword>
<dbReference type="InterPro" id="IPR041588">
    <property type="entry name" value="Integrase_H2C2"/>
</dbReference>
<dbReference type="Gene3D" id="1.10.340.70">
    <property type="match status" value="1"/>
</dbReference>
<evidence type="ECO:0000256" key="2">
    <source>
        <dbReference type="ARBA" id="ARBA00022695"/>
    </source>
</evidence>
<sequence>MSTIGSVGEFDVSNPISWDNYAEQLKFFLEANEITNAEKKRAVLLSVCGIKTLRVLRSLLAPESPSTKSYDDLIKVLKEHFAPTSSEIYRRFQFHKRLQHNNETVSSYVTELRRLAEECIFGAMLTERLRDQLVCGIKDEALQRRLLTESTLTFNEAFSRTVAAESAAEQAKHIHSQKFNTGNSTNLIRQQSNNNKRTFQKSSSSRSKPGNAQSADVICYGCGGHHDRSSCKFRDVTCRFCKKKGHIECTCRAKRKNDSMPRTGHMQKNSSTHAVKSESVNEAAAIYNLSDLKNSKCKQMKRNVSIQLGEGECLMELDSGSDYSIISSDELDRLWPNKKPKIFPLTFQLCDYQKSPIRIRGQIYVNVRYANFKEFKDVFSEDLGSYKGPAISLPIDPKFPPISFKVRNIPLAMRKKVDVAIDKLLDQGVLEPISNPKWSTPIVPIIKQSGEIRLCADYKVTINKAMKNHPFPIPSVNHILANLADGKFFAKIDLAQAYLQLRVDDASAEAQTIVTHRGAFKVNRLQFGVNVAPGLFQNFIEDLLKGIPGVFPYFDDVLIFAATEEQLCNYLRLVLERLSESGIRANKNKCIFKTKAVEFLGFVIDASGIHPSDSKVRAIHEAPRPKNKTELQAFLGLLNFYHSFLKDKATIAEPLHRLLEKNAEWKWTSAHEKAFAAVKELLSSDSVLVPFNEKLPLILTCDASPYGVGYVLSHLMPDGREAPIAYASRTLTSTERNYSQLDKEALSIIAGVKKFHYFLYGHTFTLVTDHQPLLGLFNKMKLTPDIISPRMLRWSQMLNAYDFTIIHRPGKKIQNADALSRLPLEIPETDIPSPPEVLFLEELHNPPVKADEISQATLRDPVLSRVLNWILKGWPESAKECRIFYLKRHELSVHKNCLLWGNIVVIPEVLRGRVLDELHISHPGIEKMKSLARCYVWWPKIEEDIENHVGSWETTIPTTRHAPPRAPVHPWRLYKAMVRYILICWSFQGQMFFLLWTILSKWLVNV</sequence>
<evidence type="ECO:0000256" key="1">
    <source>
        <dbReference type="ARBA" id="ARBA00012493"/>
    </source>
</evidence>
<keyword evidence="4" id="KW-0378">Hydrolase</keyword>
<protein>
    <recommendedName>
        <fullName evidence="1">RNA-directed DNA polymerase</fullName>
        <ecNumber evidence="1">2.7.7.49</ecNumber>
    </recommendedName>
</protein>
<dbReference type="InterPro" id="IPR041577">
    <property type="entry name" value="RT_RNaseH_2"/>
</dbReference>
<proteinExistence type="predicted"/>
<dbReference type="CDD" id="cd09274">
    <property type="entry name" value="RNase_HI_RT_Ty3"/>
    <property type="match status" value="1"/>
</dbReference>
<evidence type="ECO:0000256" key="4">
    <source>
        <dbReference type="ARBA" id="ARBA00022759"/>
    </source>
</evidence>
<accession>A0A4Y2UB04</accession>
<reference evidence="8 9" key="1">
    <citation type="journal article" date="2019" name="Sci. Rep.">
        <title>Orb-weaving spider Araneus ventricosus genome elucidates the spidroin gene catalogue.</title>
        <authorList>
            <person name="Kono N."/>
            <person name="Nakamura H."/>
            <person name="Ohtoshi R."/>
            <person name="Moran D.A.P."/>
            <person name="Shinohara A."/>
            <person name="Yoshida Y."/>
            <person name="Fujiwara M."/>
            <person name="Mori M."/>
            <person name="Tomita M."/>
            <person name="Arakawa K."/>
        </authorList>
    </citation>
    <scope>NUCLEOTIDE SEQUENCE [LARGE SCALE GENOMIC DNA]</scope>
</reference>